<evidence type="ECO:0000256" key="2">
    <source>
        <dbReference type="SAM" id="SignalP"/>
    </source>
</evidence>
<feature type="coiled-coil region" evidence="1">
    <location>
        <begin position="27"/>
        <end position="54"/>
    </location>
</feature>
<feature type="chain" id="PRO_5047291473" description="DUF4890 domain-containing protein" evidence="2">
    <location>
        <begin position="24"/>
        <end position="116"/>
    </location>
</feature>
<dbReference type="RefSeq" id="WP_219040968.1">
    <property type="nucleotide sequence ID" value="NZ_JAHWDF010000016.1"/>
</dbReference>
<keyword evidence="1" id="KW-0175">Coiled coil</keyword>
<evidence type="ECO:0000313" key="4">
    <source>
        <dbReference type="Proteomes" id="UP000719267"/>
    </source>
</evidence>
<dbReference type="Proteomes" id="UP000719267">
    <property type="component" value="Unassembled WGS sequence"/>
</dbReference>
<name>A0ABS6W4B9_9FLAO</name>
<dbReference type="EMBL" id="JAHWDF010000016">
    <property type="protein sequence ID" value="MBW2962685.1"/>
    <property type="molecule type" value="Genomic_DNA"/>
</dbReference>
<evidence type="ECO:0000256" key="1">
    <source>
        <dbReference type="SAM" id="Coils"/>
    </source>
</evidence>
<comment type="caution">
    <text evidence="3">The sequence shown here is derived from an EMBL/GenBank/DDBJ whole genome shotgun (WGS) entry which is preliminary data.</text>
</comment>
<organism evidence="3 4">
    <name type="scientific">Mesonia aestuariivivens</name>
    <dbReference type="NCBI Taxonomy" id="2796128"/>
    <lineage>
        <taxon>Bacteria</taxon>
        <taxon>Pseudomonadati</taxon>
        <taxon>Bacteroidota</taxon>
        <taxon>Flavobacteriia</taxon>
        <taxon>Flavobacteriales</taxon>
        <taxon>Flavobacteriaceae</taxon>
        <taxon>Mesonia</taxon>
    </lineage>
</organism>
<proteinExistence type="predicted"/>
<reference evidence="3 4" key="1">
    <citation type="submission" date="2021-07" db="EMBL/GenBank/DDBJ databases">
        <title>Mesonia aestuariivivens sp. nov., isolated from a tidal flat.</title>
        <authorList>
            <person name="Kim Y.-O."/>
            <person name="Yoon J.-H."/>
        </authorList>
    </citation>
    <scope>NUCLEOTIDE SEQUENCE [LARGE SCALE GENOMIC DNA]</scope>
    <source>
        <strain evidence="3 4">JHPTF-M18</strain>
    </source>
</reference>
<accession>A0ABS6W4B9</accession>
<keyword evidence="4" id="KW-1185">Reference proteome</keyword>
<keyword evidence="2" id="KW-0732">Signal</keyword>
<feature type="signal peptide" evidence="2">
    <location>
        <begin position="1"/>
        <end position="23"/>
    </location>
</feature>
<gene>
    <name evidence="3" type="ORF">KW502_12875</name>
</gene>
<sequence>MKKIITFFAITIGLLVSSANLSAQNSKMSTEEIRKEAQQKVVQLDKQLNLSQEQEKLVSRQYYSRILNYDEHLNGQEKDEKYRLNKEKFDTSFMMQMKKILDDKQFAKFKKLEEKK</sequence>
<evidence type="ECO:0008006" key="5">
    <source>
        <dbReference type="Google" id="ProtNLM"/>
    </source>
</evidence>
<evidence type="ECO:0000313" key="3">
    <source>
        <dbReference type="EMBL" id="MBW2962685.1"/>
    </source>
</evidence>
<protein>
    <recommendedName>
        <fullName evidence="5">DUF4890 domain-containing protein</fullName>
    </recommendedName>
</protein>